<dbReference type="AlphaFoldDB" id="A0A2G3PQA3"/>
<feature type="chain" id="PRO_5013968993" evidence="1">
    <location>
        <begin position="29"/>
        <end position="221"/>
    </location>
</feature>
<reference evidence="2 3" key="1">
    <citation type="submission" date="2017-10" db="EMBL/GenBank/DDBJ databases">
        <title>The draft genome sequence of Williamsia sp. BULT 1.1 isolated from the semi-arid grassland soils from South Africa.</title>
        <authorList>
            <person name="Kabwe M.H."/>
            <person name="Govender N."/>
            <person name="Mutseka Lunga P."/>
            <person name="Vikram S."/>
            <person name="Makhalanyane T.P."/>
        </authorList>
    </citation>
    <scope>NUCLEOTIDE SEQUENCE [LARGE SCALE GENOMIC DNA]</scope>
    <source>
        <strain evidence="2 3">BULT 1.1</strain>
    </source>
</reference>
<dbReference type="InterPro" id="IPR009003">
    <property type="entry name" value="Peptidase_S1_PA"/>
</dbReference>
<dbReference type="Proteomes" id="UP000225108">
    <property type="component" value="Unassembled WGS sequence"/>
</dbReference>
<evidence type="ECO:0000313" key="3">
    <source>
        <dbReference type="Proteomes" id="UP000225108"/>
    </source>
</evidence>
<dbReference type="Gene3D" id="2.40.10.10">
    <property type="entry name" value="Trypsin-like serine proteases"/>
    <property type="match status" value="2"/>
</dbReference>
<dbReference type="RefSeq" id="WP_099381156.1">
    <property type="nucleotide sequence ID" value="NZ_PEBD01000004.1"/>
</dbReference>
<evidence type="ECO:0000256" key="1">
    <source>
        <dbReference type="SAM" id="SignalP"/>
    </source>
</evidence>
<dbReference type="InterPro" id="IPR043504">
    <property type="entry name" value="Peptidase_S1_PA_chymotrypsin"/>
</dbReference>
<accession>A0A2G3PQA3</accession>
<sequence>MFKKAATLIATLCALVALTALGVSTASAAPAKANIGGGTGILVDKDKGTASACTLTAIGRDQNNILVGLTAGHCGPAGKAVFVEAAQGLGPVGQVTFTHRDLDYAIIRFDSAKVNPVQRVGGVTIRGIRTQAPTFPEIGCKQGRTTANTCGITWFSDGSAHTSQICVVEGDSGSPVVVGDRLVGMVNAYYFIGCIGPETGTNIKPILDDLPARGITAFHVV</sequence>
<evidence type="ECO:0000313" key="2">
    <source>
        <dbReference type="EMBL" id="PHV67984.1"/>
    </source>
</evidence>
<name>A0A2G3PQA3_WILMA</name>
<dbReference type="SUPFAM" id="SSF50494">
    <property type="entry name" value="Trypsin-like serine proteases"/>
    <property type="match status" value="1"/>
</dbReference>
<proteinExistence type="predicted"/>
<protein>
    <submittedName>
        <fullName evidence="2">Peptidase S1 family protein</fullName>
    </submittedName>
</protein>
<dbReference type="EMBL" id="PEBD01000004">
    <property type="protein sequence ID" value="PHV67984.1"/>
    <property type="molecule type" value="Genomic_DNA"/>
</dbReference>
<feature type="signal peptide" evidence="1">
    <location>
        <begin position="1"/>
        <end position="28"/>
    </location>
</feature>
<organism evidence="2 3">
    <name type="scientific">Williamsia marianensis</name>
    <dbReference type="NCBI Taxonomy" id="85044"/>
    <lineage>
        <taxon>Bacteria</taxon>
        <taxon>Bacillati</taxon>
        <taxon>Actinomycetota</taxon>
        <taxon>Actinomycetes</taxon>
        <taxon>Mycobacteriales</taxon>
        <taxon>Nocardiaceae</taxon>
        <taxon>Williamsia</taxon>
    </lineage>
</organism>
<comment type="caution">
    <text evidence="2">The sequence shown here is derived from an EMBL/GenBank/DDBJ whole genome shotgun (WGS) entry which is preliminary data.</text>
</comment>
<gene>
    <name evidence="2" type="ORF">CSW57_01525</name>
</gene>
<keyword evidence="1" id="KW-0732">Signal</keyword>